<dbReference type="Proteomes" id="UP001580430">
    <property type="component" value="Unassembled WGS sequence"/>
</dbReference>
<evidence type="ECO:0000313" key="3">
    <source>
        <dbReference type="Proteomes" id="UP001580430"/>
    </source>
</evidence>
<gene>
    <name evidence="2" type="ORF">ACE5LO_01545</name>
</gene>
<reference evidence="2 3" key="1">
    <citation type="submission" date="2024-09" db="EMBL/GenBank/DDBJ databases">
        <title>Paenibacillus zeirhizospherea sp. nov., isolated from surface of the maize (Zea mays) roots in a horticulture field, Hungary.</title>
        <authorList>
            <person name="Marton D."/>
            <person name="Farkas M."/>
            <person name="Bedics A."/>
            <person name="Toth E."/>
            <person name="Tancsics A."/>
            <person name="Boka K."/>
            <person name="Marati G."/>
            <person name="Kriszt B."/>
            <person name="Cserhati M."/>
        </authorList>
    </citation>
    <scope>NUCLEOTIDE SEQUENCE [LARGE SCALE GENOMIC DNA]</scope>
    <source>
        <strain evidence="2 3">JCM 18446</strain>
    </source>
</reference>
<sequence length="159" mass="18655">MDKLEAAIKKVQRYELKYNNHYKKIKEKGIDEKIFWATFPPGSEERKLLIELNDLNENVRRAKNELKERERIESKKIDRVNSKNTTETKNENKTTLWMQSKTGTWHKFGFEIGNEKYANCQSYNLDKPNYLNGDGLEIPPTGAKICKKCSGQKSGEHWE</sequence>
<dbReference type="EMBL" id="JBHIRY010000001">
    <property type="protein sequence ID" value="MFB5759068.1"/>
    <property type="molecule type" value="Genomic_DNA"/>
</dbReference>
<keyword evidence="1" id="KW-0175">Coiled coil</keyword>
<keyword evidence="3" id="KW-1185">Reference proteome</keyword>
<name>A0ABV5BUV3_9BACL</name>
<evidence type="ECO:0000313" key="2">
    <source>
        <dbReference type="EMBL" id="MFB5759068.1"/>
    </source>
</evidence>
<feature type="coiled-coil region" evidence="1">
    <location>
        <begin position="4"/>
        <end position="72"/>
    </location>
</feature>
<proteinExistence type="predicted"/>
<accession>A0ABV5BUV3</accession>
<comment type="caution">
    <text evidence="2">The sequence shown here is derived from an EMBL/GenBank/DDBJ whole genome shotgun (WGS) entry which is preliminary data.</text>
</comment>
<dbReference type="RefSeq" id="WP_375518320.1">
    <property type="nucleotide sequence ID" value="NZ_JBHIRY010000001.1"/>
</dbReference>
<evidence type="ECO:0000256" key="1">
    <source>
        <dbReference type="SAM" id="Coils"/>
    </source>
</evidence>
<protein>
    <submittedName>
        <fullName evidence="2">Uncharacterized protein</fullName>
    </submittedName>
</protein>
<organism evidence="2 3">
    <name type="scientific">Paenibacillus medicaginis</name>
    <dbReference type="NCBI Taxonomy" id="1470560"/>
    <lineage>
        <taxon>Bacteria</taxon>
        <taxon>Bacillati</taxon>
        <taxon>Bacillota</taxon>
        <taxon>Bacilli</taxon>
        <taxon>Bacillales</taxon>
        <taxon>Paenibacillaceae</taxon>
        <taxon>Paenibacillus</taxon>
    </lineage>
</organism>